<comment type="caution">
    <text evidence="3">The sequence shown here is derived from an EMBL/GenBank/DDBJ whole genome shotgun (WGS) entry which is preliminary data.</text>
</comment>
<reference evidence="3 4" key="1">
    <citation type="journal article" date="2016" name="Nat. Commun.">
        <title>Local admixture of amplified and diversified secreted pathogenesis determinants shapes mosaic Toxoplasma gondii genomes.</title>
        <authorList>
            <person name="Lorenzi H."/>
            <person name="Khan A."/>
            <person name="Behnke M.S."/>
            <person name="Namasivayam S."/>
            <person name="Swapna L.S."/>
            <person name="Hadjithomas M."/>
            <person name="Karamycheva S."/>
            <person name="Pinney D."/>
            <person name="Brunk B.P."/>
            <person name="Ajioka J.W."/>
            <person name="Ajzenberg D."/>
            <person name="Boothroyd J.C."/>
            <person name="Boyle J.P."/>
            <person name="Darde M.L."/>
            <person name="Diaz-Miranda M.A."/>
            <person name="Dubey J.P."/>
            <person name="Fritz H.M."/>
            <person name="Gennari S.M."/>
            <person name="Gregory B.D."/>
            <person name="Kim K."/>
            <person name="Saeij J.P."/>
            <person name="Su C."/>
            <person name="White M.W."/>
            <person name="Zhu X.Q."/>
            <person name="Howe D.K."/>
            <person name="Rosenthal B.M."/>
            <person name="Grigg M.E."/>
            <person name="Parkinson J."/>
            <person name="Liu L."/>
            <person name="Kissinger J.C."/>
            <person name="Roos D.S."/>
            <person name="Sibley L.D."/>
        </authorList>
    </citation>
    <scope>NUCLEOTIDE SEQUENCE [LARGE SCALE GENOMIC DNA]</scope>
    <source>
        <strain evidence="3 4">COUG</strain>
    </source>
</reference>
<dbReference type="Pfam" id="PF10252">
    <property type="entry name" value="PP28"/>
    <property type="match status" value="1"/>
</dbReference>
<feature type="domain" description="Casein kinase substrate phosphoprotein PP28" evidence="2">
    <location>
        <begin position="114"/>
        <end position="173"/>
    </location>
</feature>
<feature type="compositionally biased region" description="Basic residues" evidence="1">
    <location>
        <begin position="1"/>
        <end position="24"/>
    </location>
</feature>
<dbReference type="GO" id="GO:0016301">
    <property type="term" value="F:kinase activity"/>
    <property type="evidence" value="ECO:0007669"/>
    <property type="project" value="UniProtKB-KW"/>
</dbReference>
<dbReference type="InterPro" id="IPR019380">
    <property type="entry name" value="Casein_kinase_sb_PP28"/>
</dbReference>
<feature type="compositionally biased region" description="Acidic residues" evidence="1">
    <location>
        <begin position="49"/>
        <end position="63"/>
    </location>
</feature>
<dbReference type="EMBL" id="AGQR02000652">
    <property type="protein sequence ID" value="PIM03690.1"/>
    <property type="molecule type" value="Genomic_DNA"/>
</dbReference>
<feature type="region of interest" description="Disordered" evidence="1">
    <location>
        <begin position="1"/>
        <end position="111"/>
    </location>
</feature>
<feature type="compositionally biased region" description="Acidic residues" evidence="1">
    <location>
        <begin position="81"/>
        <end position="92"/>
    </location>
</feature>
<dbReference type="VEuPathDB" id="ToxoDB:TGCOUG_234310"/>
<dbReference type="Proteomes" id="UP000236343">
    <property type="component" value="Unassembled WGS sequence"/>
</dbReference>
<gene>
    <name evidence="3" type="ORF">TGCOUG_234310</name>
</gene>
<dbReference type="InterPro" id="IPR039876">
    <property type="entry name" value="HAP28"/>
</dbReference>
<feature type="compositionally biased region" description="Basic and acidic residues" evidence="1">
    <location>
        <begin position="32"/>
        <end position="48"/>
    </location>
</feature>
<keyword evidence="3" id="KW-0418">Kinase</keyword>
<dbReference type="PANTHER" id="PTHR22055">
    <property type="entry name" value="28 KDA HEAT- AND ACID-STABLE PHOSPHOPROTEIN PDGF-ASSOCIATED PROTEIN"/>
    <property type="match status" value="1"/>
</dbReference>
<evidence type="ECO:0000313" key="3">
    <source>
        <dbReference type="EMBL" id="PIM03690.1"/>
    </source>
</evidence>
<name>A0A2G8Y8U8_TOXGO</name>
<sequence>MSGRGRGRGGSRGRGKPRGGRGARRVATFEEVMERNAMLERRETREEEASSEEEEEDEEEEEEPTKFKRPLDFLRQRMKEDGDDSEDEEEELSINLGSMRLSTANPNRDRRAIEKTGVVELSRREREELERQRRQRIYEKLHAEGKTAEAKADLARLAEVRRRREEAARLRAQNGGA</sequence>
<accession>A0A2G8Y8U8</accession>
<keyword evidence="3" id="KW-0808">Transferase</keyword>
<proteinExistence type="predicted"/>
<dbReference type="AlphaFoldDB" id="A0A2G8Y8U8"/>
<evidence type="ECO:0000256" key="1">
    <source>
        <dbReference type="SAM" id="MobiDB-lite"/>
    </source>
</evidence>
<organism evidence="3 4">
    <name type="scientific">Toxoplasma gondii COUG</name>
    <dbReference type="NCBI Taxonomy" id="1074873"/>
    <lineage>
        <taxon>Eukaryota</taxon>
        <taxon>Sar</taxon>
        <taxon>Alveolata</taxon>
        <taxon>Apicomplexa</taxon>
        <taxon>Conoidasida</taxon>
        <taxon>Coccidia</taxon>
        <taxon>Eucoccidiorida</taxon>
        <taxon>Eimeriorina</taxon>
        <taxon>Sarcocystidae</taxon>
        <taxon>Toxoplasma</taxon>
    </lineage>
</organism>
<feature type="compositionally biased region" description="Basic and acidic residues" evidence="1">
    <location>
        <begin position="64"/>
        <end position="80"/>
    </location>
</feature>
<evidence type="ECO:0000313" key="4">
    <source>
        <dbReference type="Proteomes" id="UP000236343"/>
    </source>
</evidence>
<evidence type="ECO:0000259" key="2">
    <source>
        <dbReference type="Pfam" id="PF10252"/>
    </source>
</evidence>
<protein>
    <submittedName>
        <fullName evidence="3">Casein kinase substrate phosphoprotein PP28</fullName>
    </submittedName>
</protein>